<feature type="coiled-coil region" evidence="1">
    <location>
        <begin position="387"/>
        <end position="435"/>
    </location>
</feature>
<name>A0A6V7T7L5_PLAVN</name>
<dbReference type="AlphaFoldDB" id="A0A6V7T7L5"/>
<protein>
    <submittedName>
        <fullName evidence="2">Uncharacterized protein</fullName>
    </submittedName>
</protein>
<evidence type="ECO:0000256" key="1">
    <source>
        <dbReference type="SAM" id="Coils"/>
    </source>
</evidence>
<proteinExistence type="predicted"/>
<evidence type="ECO:0000313" key="3">
    <source>
        <dbReference type="Proteomes" id="UP000515697"/>
    </source>
</evidence>
<dbReference type="EMBL" id="LR865433">
    <property type="protein sequence ID" value="CAD2109454.1"/>
    <property type="molecule type" value="Genomic_DNA"/>
</dbReference>
<accession>A0A6V7T7L5</accession>
<dbReference type="VEuPathDB" id="PlasmoDB:PVSEL_1201360"/>
<feature type="coiled-coil region" evidence="1">
    <location>
        <begin position="314"/>
        <end position="348"/>
    </location>
</feature>
<sequence>MNKENTEKLIQIINLLDKLCECNEGKTEGCKRLKPCVSSDISKTFNSLEYNNSLFPLNYEQNSLNSNTNKIINEIKISKTLFFSNKSNSNEKNKLSYKKIISGYKDDNNNVDTDIIDRGKSEIGNNSVNNTKDYMEYVYNGSTPINIKQNNDLHKKPSYDSKLNSNSNKRIIDMKNNYILGDDSNYDKNLSIYSSSNCMFPIYKWQTYNLISKKKAFNILKGNLSDSELIVFNNSNENKKRIIKMIKHKKKIVKYTDKLLNEDSLESSGQIAHLRKYNHNSLGIGQDYDIDQKHTQQMLENIIHKLNTNINGIINKYKNKINMLNRSNANLSRKLEDAVEHNDDQVQEIRDLNKIITEMKGEKIEMNKIIEGYEFDMNKSKKLIKEEESNEKQKNIMEREIKNLKKELSIANSLNDKIKDEQLLLQEKIQEKNKKINTTKHKIRASNASVVEKNEILLPLELKDTAFRSYKVQNENQKMTQFKIKKDAINRYRSDTILDNYLRIKNKLLESNEKCYFLSKTNFDLFKELKKKKKKIDSLNKKISYLKDLASKMKKLETPYLHLAKEEPISSIIKRKVGYLSPSKYEPNIKISRKRKSLVQLYNRNQSFEVDSNRDKKVEGIKKLLKNLNNENNLLKNKYEMLYKKYIRLLKKLRENKEFTFIEEKKIKTMKEIFPKSDVIHYFYLKPTDTDIRKKHSQNNKISNCIKVKAVDKTKNNPLQYRNYKGIAHIQNRKTTKVIFCKFITNIHFCLFSFYINNSTHPQDDENYSDVEFYISNEFLKRMDVKDILNIRYIYSYGDINRRTTTFSEKGCTPNYYNCVW</sequence>
<dbReference type="VEuPathDB" id="PlasmoDB:PVPCR_1201280"/>
<dbReference type="VEuPathDB" id="PlasmoDB:PVVCY_1201260"/>
<dbReference type="VEuPathDB" id="PlasmoDB:PVLDE_1201410"/>
<feature type="coiled-coil region" evidence="1">
    <location>
        <begin position="618"/>
        <end position="656"/>
    </location>
</feature>
<evidence type="ECO:0000313" key="2">
    <source>
        <dbReference type="EMBL" id="CAD2109454.1"/>
    </source>
</evidence>
<reference evidence="2 3" key="1">
    <citation type="submission" date="2020-08" db="EMBL/GenBank/DDBJ databases">
        <authorList>
            <person name="Ramaprasad A."/>
        </authorList>
    </citation>
    <scope>NUCLEOTIDE SEQUENCE [LARGE SCALE GENOMIC DNA]</scope>
</reference>
<keyword evidence="1" id="KW-0175">Coiled coil</keyword>
<dbReference type="VEuPathDB" id="PlasmoDB:PVBDA_1201400"/>
<gene>
    <name evidence="2" type="ORF">PVSEL_1201360</name>
</gene>
<organism evidence="2 3">
    <name type="scientific">Plasmodium vinckei</name>
    <dbReference type="NCBI Taxonomy" id="5860"/>
    <lineage>
        <taxon>Eukaryota</taxon>
        <taxon>Sar</taxon>
        <taxon>Alveolata</taxon>
        <taxon>Apicomplexa</taxon>
        <taxon>Aconoidasida</taxon>
        <taxon>Haemosporida</taxon>
        <taxon>Plasmodiidae</taxon>
        <taxon>Plasmodium</taxon>
        <taxon>Plasmodium (Vinckeia)</taxon>
    </lineage>
</organism>
<dbReference type="Proteomes" id="UP000515697">
    <property type="component" value="Chromosome PVSEL_12"/>
</dbReference>